<protein>
    <submittedName>
        <fullName evidence="1">Uncharacterized protein</fullName>
    </submittedName>
</protein>
<reference evidence="1 2" key="1">
    <citation type="submission" date="2022-06" db="EMBL/GenBank/DDBJ databases">
        <authorList>
            <person name="Jeon C.O."/>
        </authorList>
    </citation>
    <scope>NUCLEOTIDE SEQUENCE [LARGE SCALE GENOMIC DNA]</scope>
    <source>
        <strain evidence="1 2">KCTC 13943</strain>
    </source>
</reference>
<accession>A0ABT0WAU5</accession>
<comment type="caution">
    <text evidence="1">The sequence shown here is derived from an EMBL/GenBank/DDBJ whole genome shotgun (WGS) entry which is preliminary data.</text>
</comment>
<dbReference type="Proteomes" id="UP001523262">
    <property type="component" value="Unassembled WGS sequence"/>
</dbReference>
<proteinExistence type="predicted"/>
<gene>
    <name evidence="1" type="ORF">NDK43_06560</name>
</gene>
<name>A0ABT0WAU5_9BACI</name>
<sequence length="46" mass="5454">MVRMNQFKNEDDKEIVSFGDQDQWENVNQVERLPEFDVIGTPLNDI</sequence>
<evidence type="ECO:0000313" key="1">
    <source>
        <dbReference type="EMBL" id="MCM2532117.1"/>
    </source>
</evidence>
<dbReference type="EMBL" id="JAMQCR010000001">
    <property type="protein sequence ID" value="MCM2532117.1"/>
    <property type="molecule type" value="Genomic_DNA"/>
</dbReference>
<evidence type="ECO:0000313" key="2">
    <source>
        <dbReference type="Proteomes" id="UP001523262"/>
    </source>
</evidence>
<organism evidence="1 2">
    <name type="scientific">Neobacillus pocheonensis</name>
    <dbReference type="NCBI Taxonomy" id="363869"/>
    <lineage>
        <taxon>Bacteria</taxon>
        <taxon>Bacillati</taxon>
        <taxon>Bacillota</taxon>
        <taxon>Bacilli</taxon>
        <taxon>Bacillales</taxon>
        <taxon>Bacillaceae</taxon>
        <taxon>Neobacillus</taxon>
    </lineage>
</organism>
<keyword evidence="2" id="KW-1185">Reference proteome</keyword>